<evidence type="ECO:0000313" key="3">
    <source>
        <dbReference type="Proteomes" id="UP001372834"/>
    </source>
</evidence>
<sequence>MLESKFCSGRDESGDLSPKPEAQEKTEIPKRLPNGKPENVCLQSRQVSRGSSTPRGNYFQVVISRVIFQVFIGYVVKNGPRPESKLVSFPDCAIPVALLRKSNSIE</sequence>
<organism evidence="2 3">
    <name type="scientific">Polyplax serrata</name>
    <name type="common">Common mouse louse</name>
    <dbReference type="NCBI Taxonomy" id="468196"/>
    <lineage>
        <taxon>Eukaryota</taxon>
        <taxon>Metazoa</taxon>
        <taxon>Ecdysozoa</taxon>
        <taxon>Arthropoda</taxon>
        <taxon>Hexapoda</taxon>
        <taxon>Insecta</taxon>
        <taxon>Pterygota</taxon>
        <taxon>Neoptera</taxon>
        <taxon>Paraneoptera</taxon>
        <taxon>Psocodea</taxon>
        <taxon>Troctomorpha</taxon>
        <taxon>Phthiraptera</taxon>
        <taxon>Anoplura</taxon>
        <taxon>Polyplacidae</taxon>
        <taxon>Polyplax</taxon>
    </lineage>
</organism>
<dbReference type="AlphaFoldDB" id="A0AAN8S3J2"/>
<feature type="region of interest" description="Disordered" evidence="1">
    <location>
        <begin position="1"/>
        <end position="55"/>
    </location>
</feature>
<feature type="compositionally biased region" description="Basic and acidic residues" evidence="1">
    <location>
        <begin position="21"/>
        <end position="30"/>
    </location>
</feature>
<evidence type="ECO:0000256" key="1">
    <source>
        <dbReference type="SAM" id="MobiDB-lite"/>
    </source>
</evidence>
<evidence type="ECO:0000313" key="2">
    <source>
        <dbReference type="EMBL" id="KAK6620839.1"/>
    </source>
</evidence>
<protein>
    <submittedName>
        <fullName evidence="2">Uncharacterized protein</fullName>
    </submittedName>
</protein>
<dbReference type="Proteomes" id="UP001372834">
    <property type="component" value="Unassembled WGS sequence"/>
</dbReference>
<comment type="caution">
    <text evidence="2">The sequence shown here is derived from an EMBL/GenBank/DDBJ whole genome shotgun (WGS) entry which is preliminary data.</text>
</comment>
<proteinExistence type="predicted"/>
<gene>
    <name evidence="2" type="ORF">RUM43_011135</name>
</gene>
<accession>A0AAN8S3J2</accession>
<name>A0AAN8S3J2_POLSC</name>
<reference evidence="2 3" key="1">
    <citation type="submission" date="2023-10" db="EMBL/GenBank/DDBJ databases">
        <title>Genomes of two closely related lineages of the louse Polyplax serrata with different host specificities.</title>
        <authorList>
            <person name="Martinu J."/>
            <person name="Tarabai H."/>
            <person name="Stefka J."/>
            <person name="Hypsa V."/>
        </authorList>
    </citation>
    <scope>NUCLEOTIDE SEQUENCE [LARGE SCALE GENOMIC DNA]</scope>
    <source>
        <strain evidence="2">HR10_N</strain>
    </source>
</reference>
<dbReference type="EMBL" id="JAWJWE010000039">
    <property type="protein sequence ID" value="KAK6620839.1"/>
    <property type="molecule type" value="Genomic_DNA"/>
</dbReference>
<feature type="compositionally biased region" description="Polar residues" evidence="1">
    <location>
        <begin position="41"/>
        <end position="55"/>
    </location>
</feature>